<comment type="caution">
    <text evidence="3">The sequence shown here is derived from an EMBL/GenBank/DDBJ whole genome shotgun (WGS) entry which is preliminary data.</text>
</comment>
<dbReference type="EMBL" id="JAWXYG010000008">
    <property type="protein sequence ID" value="KAK4264841.1"/>
    <property type="molecule type" value="Genomic_DNA"/>
</dbReference>
<evidence type="ECO:0008006" key="5">
    <source>
        <dbReference type="Google" id="ProtNLM"/>
    </source>
</evidence>
<proteinExistence type="predicted"/>
<sequence length="151" mass="16989">MGNLSRNRVLLFLLFFLVVVLQSQIAVQQQGGAGNRAVQEEPQYPLFHKYVVDTVSLLKRSHKSSWEKVKTVIHDFQMRFSPPNVDFRRATEDQSEPIREAAEKSFQKSTETVKESAKSAAEMVGEAVHKTAQKVKAPPSSASERESDSEL</sequence>
<keyword evidence="2" id="KW-0732">Signal</keyword>
<evidence type="ECO:0000313" key="4">
    <source>
        <dbReference type="Proteomes" id="UP001293593"/>
    </source>
</evidence>
<feature type="chain" id="PRO_5042046487" description="Transmembrane protein" evidence="2">
    <location>
        <begin position="23"/>
        <end position="151"/>
    </location>
</feature>
<dbReference type="PANTHER" id="PTHR35463:SF10">
    <property type="entry name" value="TRANSMEMBRANE PROTEIN"/>
    <property type="match status" value="1"/>
</dbReference>
<feature type="compositionally biased region" description="Basic and acidic residues" evidence="1">
    <location>
        <begin position="87"/>
        <end position="117"/>
    </location>
</feature>
<reference evidence="3" key="1">
    <citation type="submission" date="2023-10" db="EMBL/GenBank/DDBJ databases">
        <title>Chromosome-level genome of the transformable northern wattle, Acacia crassicarpa.</title>
        <authorList>
            <person name="Massaro I."/>
            <person name="Sinha N.R."/>
            <person name="Poethig S."/>
            <person name="Leichty A.R."/>
        </authorList>
    </citation>
    <scope>NUCLEOTIDE SEQUENCE</scope>
    <source>
        <strain evidence="3">Acra3RX</strain>
        <tissue evidence="3">Leaf</tissue>
    </source>
</reference>
<evidence type="ECO:0000313" key="3">
    <source>
        <dbReference type="EMBL" id="KAK4264841.1"/>
    </source>
</evidence>
<organism evidence="3 4">
    <name type="scientific">Acacia crassicarpa</name>
    <name type="common">northern wattle</name>
    <dbReference type="NCBI Taxonomy" id="499986"/>
    <lineage>
        <taxon>Eukaryota</taxon>
        <taxon>Viridiplantae</taxon>
        <taxon>Streptophyta</taxon>
        <taxon>Embryophyta</taxon>
        <taxon>Tracheophyta</taxon>
        <taxon>Spermatophyta</taxon>
        <taxon>Magnoliopsida</taxon>
        <taxon>eudicotyledons</taxon>
        <taxon>Gunneridae</taxon>
        <taxon>Pentapetalae</taxon>
        <taxon>rosids</taxon>
        <taxon>fabids</taxon>
        <taxon>Fabales</taxon>
        <taxon>Fabaceae</taxon>
        <taxon>Caesalpinioideae</taxon>
        <taxon>mimosoid clade</taxon>
        <taxon>Acacieae</taxon>
        <taxon>Acacia</taxon>
    </lineage>
</organism>
<feature type="signal peptide" evidence="2">
    <location>
        <begin position="1"/>
        <end position="22"/>
    </location>
</feature>
<evidence type="ECO:0000256" key="1">
    <source>
        <dbReference type="SAM" id="MobiDB-lite"/>
    </source>
</evidence>
<protein>
    <recommendedName>
        <fullName evidence="5">Transmembrane protein</fullName>
    </recommendedName>
</protein>
<accession>A0AAE1J976</accession>
<dbReference type="PANTHER" id="PTHR35463">
    <property type="entry name" value="TRANSMEMBRANE PROTEIN"/>
    <property type="match status" value="1"/>
</dbReference>
<keyword evidence="4" id="KW-1185">Reference proteome</keyword>
<gene>
    <name evidence="3" type="ORF">QN277_025965</name>
</gene>
<name>A0AAE1J976_9FABA</name>
<dbReference type="AlphaFoldDB" id="A0AAE1J976"/>
<dbReference type="Proteomes" id="UP001293593">
    <property type="component" value="Unassembled WGS sequence"/>
</dbReference>
<feature type="region of interest" description="Disordered" evidence="1">
    <location>
        <begin position="87"/>
        <end position="151"/>
    </location>
</feature>
<evidence type="ECO:0000256" key="2">
    <source>
        <dbReference type="SAM" id="SignalP"/>
    </source>
</evidence>